<evidence type="ECO:0000313" key="4">
    <source>
        <dbReference type="Proteomes" id="UP001201161"/>
    </source>
</evidence>
<dbReference type="Proteomes" id="UP001201161">
    <property type="component" value="Unassembled WGS sequence"/>
</dbReference>
<reference evidence="3 4" key="1">
    <citation type="submission" date="2022-01" db="EMBL/GenBank/DDBJ databases">
        <title>Nocardioides sp. nov., an actinomycete isolated from mining soil.</title>
        <authorList>
            <person name="Liu L."/>
        </authorList>
    </citation>
    <scope>NUCLEOTIDE SEQUENCE [LARGE SCALE GENOMIC DNA]</scope>
    <source>
        <strain evidence="3 4">KLBMP 9356</strain>
    </source>
</reference>
<keyword evidence="4" id="KW-1185">Reference proteome</keyword>
<evidence type="ECO:0000313" key="3">
    <source>
        <dbReference type="EMBL" id="MCF6379929.1"/>
    </source>
</evidence>
<dbReference type="EMBL" id="JAKJHZ010000012">
    <property type="protein sequence ID" value="MCF6379929.1"/>
    <property type="molecule type" value="Genomic_DNA"/>
</dbReference>
<proteinExistence type="predicted"/>
<name>A0ABS9HH90_9ACTN</name>
<gene>
    <name evidence="3" type="ORF">L2K70_20135</name>
</gene>
<evidence type="ECO:0000256" key="2">
    <source>
        <dbReference type="SAM" id="SignalP"/>
    </source>
</evidence>
<keyword evidence="1" id="KW-1133">Transmembrane helix</keyword>
<protein>
    <submittedName>
        <fullName evidence="3">DUF6153 family protein</fullName>
    </submittedName>
</protein>
<sequence length="134" mass="13429">MNRTWWAMAAALAILAMHGLATHTSSHGSAPAVVAVTDAGPAHTATLADQADHAMSSATSLTGSATHSQSGDDGAVLSLCLVVLATAAVLLLRAVRPRSGLLAVLPPAVAVPAAPVVVRLHAPPDLHALSVLRC</sequence>
<comment type="caution">
    <text evidence="3">The sequence shown here is derived from an EMBL/GenBank/DDBJ whole genome shotgun (WGS) entry which is preliminary data.</text>
</comment>
<organism evidence="3 4">
    <name type="scientific">Nocardioides potassii</name>
    <dbReference type="NCBI Taxonomy" id="2911371"/>
    <lineage>
        <taxon>Bacteria</taxon>
        <taxon>Bacillati</taxon>
        <taxon>Actinomycetota</taxon>
        <taxon>Actinomycetes</taxon>
        <taxon>Propionibacteriales</taxon>
        <taxon>Nocardioidaceae</taxon>
        <taxon>Nocardioides</taxon>
    </lineage>
</organism>
<feature type="transmembrane region" description="Helical" evidence="1">
    <location>
        <begin position="74"/>
        <end position="92"/>
    </location>
</feature>
<feature type="signal peptide" evidence="2">
    <location>
        <begin position="1"/>
        <end position="21"/>
    </location>
</feature>
<keyword evidence="1" id="KW-0472">Membrane</keyword>
<dbReference type="RefSeq" id="WP_236405162.1">
    <property type="nucleotide sequence ID" value="NZ_JAKJHZ010000012.1"/>
</dbReference>
<keyword evidence="2" id="KW-0732">Signal</keyword>
<evidence type="ECO:0000256" key="1">
    <source>
        <dbReference type="SAM" id="Phobius"/>
    </source>
</evidence>
<keyword evidence="1" id="KW-0812">Transmembrane</keyword>
<feature type="chain" id="PRO_5045758712" evidence="2">
    <location>
        <begin position="22"/>
        <end position="134"/>
    </location>
</feature>
<accession>A0ABS9HH90</accession>